<dbReference type="STRING" id="2325.TKV_c01780"/>
<keyword evidence="1" id="KW-0812">Transmembrane</keyword>
<dbReference type="HOGENOM" id="CLU_203744_0_0_9"/>
<gene>
    <name evidence="2" type="ORF">TKV_c01780</name>
</gene>
<keyword evidence="1" id="KW-0472">Membrane</keyword>
<proteinExistence type="predicted"/>
<organism evidence="2 3">
    <name type="scientific">Thermoanaerobacter kivui</name>
    <name type="common">Acetogenium kivui</name>
    <dbReference type="NCBI Taxonomy" id="2325"/>
    <lineage>
        <taxon>Bacteria</taxon>
        <taxon>Bacillati</taxon>
        <taxon>Bacillota</taxon>
        <taxon>Clostridia</taxon>
        <taxon>Thermoanaerobacterales</taxon>
        <taxon>Thermoanaerobacteraceae</taxon>
        <taxon>Thermoanaerobacter</taxon>
    </lineage>
</organism>
<evidence type="ECO:0000313" key="2">
    <source>
        <dbReference type="EMBL" id="AIS51383.1"/>
    </source>
</evidence>
<dbReference type="EMBL" id="CP009170">
    <property type="protein sequence ID" value="AIS51383.1"/>
    <property type="molecule type" value="Genomic_DNA"/>
</dbReference>
<keyword evidence="3" id="KW-1185">Reference proteome</keyword>
<accession>A0A097ANJ8</accession>
<sequence length="52" mass="6144">MEKYFVLASIIAVITFVLFLIASVLFVQWTNKLFGIEENKKEKEKRKDKLHS</sequence>
<name>A0A097ANJ8_THEKI</name>
<dbReference type="RefSeq" id="WP_009051973.1">
    <property type="nucleotide sequence ID" value="NZ_CP009170.1"/>
</dbReference>
<reference evidence="3" key="1">
    <citation type="journal article" date="2015" name="Genome Announc.">
        <title>Whole-Genome Sequences of 80 Environmental and Clinical Isolates of Burkholderia pseudomallei.</title>
        <authorList>
            <person name="Johnson S.L."/>
            <person name="Baker A.L."/>
            <person name="Chain P.S."/>
            <person name="Currie B.J."/>
            <person name="Daligault H.E."/>
            <person name="Davenport K.W."/>
            <person name="Davis C.B."/>
            <person name="Inglis T.J."/>
            <person name="Kaestli M."/>
            <person name="Koren S."/>
            <person name="Mayo M."/>
            <person name="Merritt A.J."/>
            <person name="Price E.P."/>
            <person name="Sarovich D.S."/>
            <person name="Warner J."/>
            <person name="Rosovitz M.J."/>
        </authorList>
    </citation>
    <scope>NUCLEOTIDE SEQUENCE [LARGE SCALE GENOMIC DNA]</scope>
    <source>
        <strain evidence="3">DSM 2030</strain>
    </source>
</reference>
<evidence type="ECO:0000256" key="1">
    <source>
        <dbReference type="SAM" id="Phobius"/>
    </source>
</evidence>
<dbReference type="AlphaFoldDB" id="A0A097ANJ8"/>
<dbReference type="KEGG" id="tki:TKV_c01780"/>
<keyword evidence="1" id="KW-1133">Transmembrane helix</keyword>
<evidence type="ECO:0000313" key="3">
    <source>
        <dbReference type="Proteomes" id="UP000029669"/>
    </source>
</evidence>
<feature type="transmembrane region" description="Helical" evidence="1">
    <location>
        <begin position="6"/>
        <end position="27"/>
    </location>
</feature>
<dbReference type="Proteomes" id="UP000029669">
    <property type="component" value="Chromosome"/>
</dbReference>
<protein>
    <submittedName>
        <fullName evidence="2">Uncharacterized protein</fullName>
    </submittedName>
</protein>